<organism evidence="1 2">
    <name type="scientific">Dufourea novaeangliae</name>
    <name type="common">Sweat bee</name>
    <dbReference type="NCBI Taxonomy" id="178035"/>
    <lineage>
        <taxon>Eukaryota</taxon>
        <taxon>Metazoa</taxon>
        <taxon>Ecdysozoa</taxon>
        <taxon>Arthropoda</taxon>
        <taxon>Hexapoda</taxon>
        <taxon>Insecta</taxon>
        <taxon>Pterygota</taxon>
        <taxon>Neoptera</taxon>
        <taxon>Endopterygota</taxon>
        <taxon>Hymenoptera</taxon>
        <taxon>Apocrita</taxon>
        <taxon>Aculeata</taxon>
        <taxon>Apoidea</taxon>
        <taxon>Anthophila</taxon>
        <taxon>Halictidae</taxon>
        <taxon>Rophitinae</taxon>
        <taxon>Dufourea</taxon>
    </lineage>
</organism>
<accession>A0A154PFZ7</accession>
<sequence>MRNEWGHCFRRYAVKEKNITLLFERSSEIYALPKVQTLGKHRRKEEEKDD</sequence>
<protein>
    <submittedName>
        <fullName evidence="1">Uncharacterized protein</fullName>
    </submittedName>
</protein>
<name>A0A154PFZ7_DUFNO</name>
<dbReference type="AlphaFoldDB" id="A0A154PFZ7"/>
<evidence type="ECO:0000313" key="1">
    <source>
        <dbReference type="EMBL" id="KZC10110.1"/>
    </source>
</evidence>
<proteinExistence type="predicted"/>
<dbReference type="Proteomes" id="UP000076502">
    <property type="component" value="Unassembled WGS sequence"/>
</dbReference>
<evidence type="ECO:0000313" key="2">
    <source>
        <dbReference type="Proteomes" id="UP000076502"/>
    </source>
</evidence>
<reference evidence="1 2" key="1">
    <citation type="submission" date="2015-07" db="EMBL/GenBank/DDBJ databases">
        <title>The genome of Dufourea novaeangliae.</title>
        <authorList>
            <person name="Pan H."/>
            <person name="Kapheim K."/>
        </authorList>
    </citation>
    <scope>NUCLEOTIDE SEQUENCE [LARGE SCALE GENOMIC DNA]</scope>
    <source>
        <strain evidence="1">0120121106</strain>
        <tissue evidence="1">Whole body</tissue>
    </source>
</reference>
<keyword evidence="2" id="KW-1185">Reference proteome</keyword>
<gene>
    <name evidence="1" type="ORF">WN55_01093</name>
</gene>
<dbReference type="EMBL" id="KQ434886">
    <property type="protein sequence ID" value="KZC10110.1"/>
    <property type="molecule type" value="Genomic_DNA"/>
</dbReference>